<comment type="caution">
    <text evidence="1">The sequence shown here is derived from an EMBL/GenBank/DDBJ whole genome shotgun (WGS) entry which is preliminary data.</text>
</comment>
<dbReference type="InterPro" id="IPR020325">
    <property type="entry name" value="Uncharacterised_16.1kDa"/>
</dbReference>
<evidence type="ECO:0000313" key="1">
    <source>
        <dbReference type="EMBL" id="MBE9042765.1"/>
    </source>
</evidence>
<evidence type="ECO:0000313" key="2">
    <source>
        <dbReference type="Proteomes" id="UP000621799"/>
    </source>
</evidence>
<dbReference type="AlphaFoldDB" id="A0A928W3Z7"/>
<dbReference type="EMBL" id="JADEXN010000429">
    <property type="protein sequence ID" value="MBE9042765.1"/>
    <property type="molecule type" value="Genomic_DNA"/>
</dbReference>
<reference evidence="1" key="1">
    <citation type="submission" date="2020-10" db="EMBL/GenBank/DDBJ databases">
        <authorList>
            <person name="Castelo-Branco R."/>
            <person name="Eusebio N."/>
            <person name="Adriana R."/>
            <person name="Vieira A."/>
            <person name="Brugerolle De Fraissinette N."/>
            <person name="Rezende De Castro R."/>
            <person name="Schneider M.P."/>
            <person name="Vasconcelos V."/>
            <person name="Leao P.N."/>
        </authorList>
    </citation>
    <scope>NUCLEOTIDE SEQUENCE</scope>
    <source>
        <strain evidence="1">LEGE 11467</strain>
    </source>
</reference>
<keyword evidence="2" id="KW-1185">Reference proteome</keyword>
<dbReference type="Proteomes" id="UP000621799">
    <property type="component" value="Unassembled WGS sequence"/>
</dbReference>
<name>A0A928W3Z7_9CYAN</name>
<proteinExistence type="predicted"/>
<gene>
    <name evidence="1" type="ORF">IQ235_18555</name>
</gene>
<dbReference type="Pfam" id="PF10847">
    <property type="entry name" value="DUF2656"/>
    <property type="match status" value="1"/>
</dbReference>
<accession>A0A928W3Z7</accession>
<organism evidence="1 2">
    <name type="scientific">Zarconia navalis LEGE 11467</name>
    <dbReference type="NCBI Taxonomy" id="1828826"/>
    <lineage>
        <taxon>Bacteria</taxon>
        <taxon>Bacillati</taxon>
        <taxon>Cyanobacteriota</taxon>
        <taxon>Cyanophyceae</taxon>
        <taxon>Oscillatoriophycideae</taxon>
        <taxon>Oscillatoriales</taxon>
        <taxon>Oscillatoriales incertae sedis</taxon>
        <taxon>Zarconia</taxon>
        <taxon>Zarconia navalis</taxon>
    </lineage>
</organism>
<dbReference type="RefSeq" id="WP_264322911.1">
    <property type="nucleotide sequence ID" value="NZ_JADEXN010000429.1"/>
</dbReference>
<protein>
    <submittedName>
        <fullName evidence="1">DUF2656 domain-containing protein</fullName>
    </submittedName>
</protein>
<sequence>MTESLTGRMLLSHNFDLQEEIVPKLTREQFSEVFEEGLGSRDNVACQAIEHPHWIVEVRFDSDRISPEEVGQLCATVLWEKRQTQKSPDRPFPHILILAGCKTTPASSPSPTALQPGEWGVDVVETPDAEIFLQALGWEAAIAGKAPDAVFKVERR</sequence>